<evidence type="ECO:0000313" key="1">
    <source>
        <dbReference type="EMBL" id="MBM6818765.1"/>
    </source>
</evidence>
<protein>
    <submittedName>
        <fullName evidence="1">Carbohydrate ABC transporter substrate-binding protein</fullName>
    </submittedName>
</protein>
<comment type="caution">
    <text evidence="1">The sequence shown here is derived from an EMBL/GenBank/DDBJ whole genome shotgun (WGS) entry which is preliminary data.</text>
</comment>
<dbReference type="RefSeq" id="WP_204571993.1">
    <property type="nucleotide sequence ID" value="NZ_JACJLL010000022.1"/>
</dbReference>
<accession>A0ABS2FDY4</accession>
<dbReference type="Proteomes" id="UP000767334">
    <property type="component" value="Unassembled WGS sequence"/>
</dbReference>
<gene>
    <name evidence="1" type="ORF">H6A19_05330</name>
</gene>
<dbReference type="Pfam" id="PF13416">
    <property type="entry name" value="SBP_bac_8"/>
    <property type="match status" value="1"/>
</dbReference>
<dbReference type="Gene3D" id="3.40.190.10">
    <property type="entry name" value="Periplasmic binding protein-like II"/>
    <property type="match status" value="1"/>
</dbReference>
<dbReference type="InterPro" id="IPR006059">
    <property type="entry name" value="SBP"/>
</dbReference>
<reference evidence="1 2" key="1">
    <citation type="journal article" date="2021" name="Sci. Rep.">
        <title>The distribution of antibiotic resistance genes in chicken gut microbiota commensals.</title>
        <authorList>
            <person name="Juricova H."/>
            <person name="Matiasovicova J."/>
            <person name="Kubasova T."/>
            <person name="Cejkova D."/>
            <person name="Rychlik I."/>
        </authorList>
    </citation>
    <scope>NUCLEOTIDE SEQUENCE [LARGE SCALE GENOMIC DNA]</scope>
    <source>
        <strain evidence="1 2">An435</strain>
    </source>
</reference>
<dbReference type="SUPFAM" id="SSF69322">
    <property type="entry name" value="Tricorn protease domain 2"/>
    <property type="match status" value="1"/>
</dbReference>
<name>A0ABS2FDY4_9CLOT</name>
<dbReference type="EMBL" id="JACJLL010000022">
    <property type="protein sequence ID" value="MBM6818765.1"/>
    <property type="molecule type" value="Genomic_DNA"/>
</dbReference>
<dbReference type="SUPFAM" id="SSF53850">
    <property type="entry name" value="Periplasmic binding protein-like II"/>
    <property type="match status" value="1"/>
</dbReference>
<sequence>MILKRTIGLLSVIILLFNLISCKEKEAIGSYNMSLRGFVEEKVDITNIESISDIKMIDDDTIKLIGVDNNLKEIVLISEDKGKTWIEKEIESTDLKKDRIFFLNVFNNGDILAIDGSENTNEFILIKDNGSIKEVNIDDNAFSRITVSESNDIIIYDIYNIYIYNLKDGKLKKEINLDDEIISICTTDKYLMVQTIQAVKKYNLNNGEFIEDIEELQEYVDGDITYKLKLFNGSKEDEFFLVDSTGVYSVDDENYNINQIIDTNAYLFNSSEMELSHFLQLDSENFLAVYYGEDGMEMYTYSYSDELANKELEEITIYSLYESESIRQYSAQYQNDNPNVVINYEVGITEDSGQTENDAIKALNTELMSDNAPDILFLDNLSSDDLINKGMLEDISDIVNSKKESLFENILDVYFTEDKIYSLPLRVKIPVIFGGEDIINKFSNLEKILDNKDEINNRLFGTYSARDILNLMYNINNDKLIENNIININEIELFLENIKEIYEFEKSNIDEDSYNNYLEYAEQMSSEFMKQMSEVYLEKSIDPIEVLRPEYSMDIGYISSFYDLANIYTAMQEDENLTYNTYAGSNKFLEKDIISITSKSNKKEIAKDFISYVIDKKSQEINNYQGIPINKEALLSIYNKNLGNDNLGGVGISGEGYEIDLDIKCPPEEEYNKFVNIVNNLSSPINIDSYVSEVIINTGEEYLEDEISLDEALEKINSDLEIYLME</sequence>
<keyword evidence="2" id="KW-1185">Reference proteome</keyword>
<proteinExistence type="predicted"/>
<evidence type="ECO:0000313" key="2">
    <source>
        <dbReference type="Proteomes" id="UP000767334"/>
    </source>
</evidence>
<organism evidence="1 2">
    <name type="scientific">Clostridium saudiense</name>
    <dbReference type="NCBI Taxonomy" id="1414720"/>
    <lineage>
        <taxon>Bacteria</taxon>
        <taxon>Bacillati</taxon>
        <taxon>Bacillota</taxon>
        <taxon>Clostridia</taxon>
        <taxon>Eubacteriales</taxon>
        <taxon>Clostridiaceae</taxon>
        <taxon>Clostridium</taxon>
    </lineage>
</organism>